<reference evidence="2" key="1">
    <citation type="submission" date="2019-07" db="EMBL/GenBank/DDBJ databases">
        <authorList>
            <person name="Dittberner H."/>
        </authorList>
    </citation>
    <scope>NUCLEOTIDE SEQUENCE [LARGE SCALE GENOMIC DNA]</scope>
</reference>
<protein>
    <submittedName>
        <fullName evidence="2">Uncharacterized protein</fullName>
    </submittedName>
</protein>
<keyword evidence="3" id="KW-1185">Reference proteome</keyword>
<proteinExistence type="predicted"/>
<name>A0A565BAW0_9BRAS</name>
<sequence>MSSSSESNNSENNVIQFSVSVPRKYEPSGMLRIPEMLLEDKDPLTKHESSNFCKQYGHILTAHDKIMKKKAKLEKERKKLEKQLKKYEAY</sequence>
<dbReference type="AlphaFoldDB" id="A0A565BAW0"/>
<accession>A0A565BAW0</accession>
<gene>
    <name evidence="2" type="ORF">ANE_LOCUS8949</name>
</gene>
<organism evidence="2 3">
    <name type="scientific">Arabis nemorensis</name>
    <dbReference type="NCBI Taxonomy" id="586526"/>
    <lineage>
        <taxon>Eukaryota</taxon>
        <taxon>Viridiplantae</taxon>
        <taxon>Streptophyta</taxon>
        <taxon>Embryophyta</taxon>
        <taxon>Tracheophyta</taxon>
        <taxon>Spermatophyta</taxon>
        <taxon>Magnoliopsida</taxon>
        <taxon>eudicotyledons</taxon>
        <taxon>Gunneridae</taxon>
        <taxon>Pentapetalae</taxon>
        <taxon>rosids</taxon>
        <taxon>malvids</taxon>
        <taxon>Brassicales</taxon>
        <taxon>Brassicaceae</taxon>
        <taxon>Arabideae</taxon>
        <taxon>Arabis</taxon>
    </lineage>
</organism>
<keyword evidence="1" id="KW-0175">Coiled coil</keyword>
<evidence type="ECO:0000256" key="1">
    <source>
        <dbReference type="SAM" id="Coils"/>
    </source>
</evidence>
<evidence type="ECO:0000313" key="3">
    <source>
        <dbReference type="Proteomes" id="UP000489600"/>
    </source>
</evidence>
<dbReference type="Proteomes" id="UP000489600">
    <property type="component" value="Unassembled WGS sequence"/>
</dbReference>
<feature type="coiled-coil region" evidence="1">
    <location>
        <begin position="63"/>
        <end position="90"/>
    </location>
</feature>
<dbReference type="EMBL" id="CABITT030000003">
    <property type="protein sequence ID" value="VVA98504.1"/>
    <property type="molecule type" value="Genomic_DNA"/>
</dbReference>
<comment type="caution">
    <text evidence="2">The sequence shown here is derived from an EMBL/GenBank/DDBJ whole genome shotgun (WGS) entry which is preliminary data.</text>
</comment>
<evidence type="ECO:0000313" key="2">
    <source>
        <dbReference type="EMBL" id="VVA98504.1"/>
    </source>
</evidence>